<protein>
    <submittedName>
        <fullName evidence="2">Ribosomal-protein-S5-alanine N-acetyltransferase</fullName>
    </submittedName>
</protein>
<dbReference type="InterPro" id="IPR016181">
    <property type="entry name" value="Acyl_CoA_acyltransferase"/>
</dbReference>
<dbReference type="InterPro" id="IPR000182">
    <property type="entry name" value="GNAT_dom"/>
</dbReference>
<dbReference type="SUPFAM" id="SSF55729">
    <property type="entry name" value="Acyl-CoA N-acyltransferases (Nat)"/>
    <property type="match status" value="1"/>
</dbReference>
<sequence length="180" mass="20630">MIETPRLILRQWQESDLEPFAGLNADPEVMKYFPATLNREESDQLVHRFKTIVAQNQGWGFWAVEHKESGDFIGGVGLLSQPDRFAFSPCTEIGWRLQKRYWHQGLAREAAEAALNYAFTTLKLAEVVSFTSIHNAPSETLMQRLGFQRQGTFLHPALPEQHPLALHVLYKMRVQQSVHS</sequence>
<dbReference type="PANTHER" id="PTHR43792:SF1">
    <property type="entry name" value="N-ACETYLTRANSFERASE DOMAIN-CONTAINING PROTEIN"/>
    <property type="match status" value="1"/>
</dbReference>
<dbReference type="GO" id="GO:0016747">
    <property type="term" value="F:acyltransferase activity, transferring groups other than amino-acyl groups"/>
    <property type="evidence" value="ECO:0007669"/>
    <property type="project" value="InterPro"/>
</dbReference>
<evidence type="ECO:0000313" key="3">
    <source>
        <dbReference type="Proteomes" id="UP000251313"/>
    </source>
</evidence>
<dbReference type="PANTHER" id="PTHR43792">
    <property type="entry name" value="GNAT FAMILY, PUTATIVE (AFU_ORTHOLOGUE AFUA_3G00765)-RELATED-RELATED"/>
    <property type="match status" value="1"/>
</dbReference>
<evidence type="ECO:0000313" key="2">
    <source>
        <dbReference type="EMBL" id="SQA61043.1"/>
    </source>
</evidence>
<accession>A0AB38FSY7</accession>
<name>A0AB38FSY7_9ENTR</name>
<dbReference type="RefSeq" id="WP_038257512.1">
    <property type="nucleotide sequence ID" value="NZ_UAVL01000001.1"/>
</dbReference>
<proteinExistence type="predicted"/>
<gene>
    <name evidence="2" type="ORF">NCTC11967_01050</name>
</gene>
<dbReference type="PROSITE" id="PS51186">
    <property type="entry name" value="GNAT"/>
    <property type="match status" value="1"/>
</dbReference>
<comment type="caution">
    <text evidence="2">The sequence shown here is derived from an EMBL/GenBank/DDBJ whole genome shotgun (WGS) entry which is preliminary data.</text>
</comment>
<organism evidence="2 3">
    <name type="scientific">Yokenella regensburgei</name>
    <dbReference type="NCBI Taxonomy" id="158877"/>
    <lineage>
        <taxon>Bacteria</taxon>
        <taxon>Pseudomonadati</taxon>
        <taxon>Pseudomonadota</taxon>
        <taxon>Gammaproteobacteria</taxon>
        <taxon>Enterobacterales</taxon>
        <taxon>Enterobacteriaceae</taxon>
        <taxon>Yokenella</taxon>
    </lineage>
</organism>
<evidence type="ECO:0000259" key="1">
    <source>
        <dbReference type="PROSITE" id="PS51186"/>
    </source>
</evidence>
<reference evidence="2 3" key="1">
    <citation type="submission" date="2018-06" db="EMBL/GenBank/DDBJ databases">
        <authorList>
            <consortium name="Pathogen Informatics"/>
            <person name="Doyle S."/>
        </authorList>
    </citation>
    <scope>NUCLEOTIDE SEQUENCE [LARGE SCALE GENOMIC DNA]</scope>
    <source>
        <strain evidence="2 3">NCTC11967</strain>
    </source>
</reference>
<dbReference type="Gene3D" id="3.40.630.30">
    <property type="match status" value="1"/>
</dbReference>
<feature type="domain" description="N-acetyltransferase" evidence="1">
    <location>
        <begin position="7"/>
        <end position="175"/>
    </location>
</feature>
<dbReference type="InterPro" id="IPR051531">
    <property type="entry name" value="N-acetyltransferase"/>
</dbReference>
<dbReference type="EMBL" id="UAVL01000001">
    <property type="protein sequence ID" value="SQA61043.1"/>
    <property type="molecule type" value="Genomic_DNA"/>
</dbReference>
<dbReference type="Proteomes" id="UP000251313">
    <property type="component" value="Unassembled WGS sequence"/>
</dbReference>
<dbReference type="Pfam" id="PF13302">
    <property type="entry name" value="Acetyltransf_3"/>
    <property type="match status" value="1"/>
</dbReference>
<dbReference type="AlphaFoldDB" id="A0AB38FSY7"/>